<accession>A0ACB8C559</accession>
<sequence>MLNAGNMVLPLLLAGLIFGLIGVALFLTTGRLQEYQFEYTECRQVDTQKTCASVIAKEPTKSCVCCEIIPLPEDFGMSGDSPHQTVNVYYDLTSYYQNFRFYVQSRDEKQLLGLPHCARFACKPYDVDRKTGCTIFPCGAIANSLFRSGRNLSDTVKLPNWPQPVDQLPRVLQNEAFIVWIRTAALPSLRDLYGRIASTGDFSRFENLEPASKLCHRHSSVRSPKIPDFDTGGAKKGTAPYQPHPALKLQRTGCFMIRDFSVCRLLCRFFGCFLIQNLTPGSLHTARVTMKTPYTLYAVAWLSAVAFLEGSATVKRVARTVGLGMERNFGESLACVVGIAMMVEVATNVSCVLLGSRRMLQFFRKCALYEKSSGFRPPTRRDALEQDQWLLYRLLRLCVLAGGLGTYGVTASFYGRPRPDGIYRNSNVAYRLAALVAVAGYIFYDCVAYLVLRSACGVLVWYLRAQRDAYDGFRRVVVEGIPKHSSARALLSVASHKHWACLKVESVRLNVSQIKELKVALNGVWSPTLFVSAPCLLWVKCTTVHAMLTSSSHAMLTALVICYTVHSSAKFIELAFVSQCLRDEAQKLKESIRATTTGRATDSYFKQVKFLHDSIVPSEWCMSGGGFFRMNRPLIVSMMSAVITYVVILLQAYHELTNHEHASNATSST</sequence>
<evidence type="ECO:0000313" key="2">
    <source>
        <dbReference type="Proteomes" id="UP000821865"/>
    </source>
</evidence>
<organism evidence="1 2">
    <name type="scientific">Dermacentor silvarum</name>
    <name type="common">Tick</name>
    <dbReference type="NCBI Taxonomy" id="543639"/>
    <lineage>
        <taxon>Eukaryota</taxon>
        <taxon>Metazoa</taxon>
        <taxon>Ecdysozoa</taxon>
        <taxon>Arthropoda</taxon>
        <taxon>Chelicerata</taxon>
        <taxon>Arachnida</taxon>
        <taxon>Acari</taxon>
        <taxon>Parasitiformes</taxon>
        <taxon>Ixodida</taxon>
        <taxon>Ixodoidea</taxon>
        <taxon>Ixodidae</taxon>
        <taxon>Rhipicephalinae</taxon>
        <taxon>Dermacentor</taxon>
    </lineage>
</organism>
<protein>
    <submittedName>
        <fullName evidence="1">Uncharacterized protein</fullName>
    </submittedName>
</protein>
<keyword evidence="2" id="KW-1185">Reference proteome</keyword>
<evidence type="ECO:0000313" key="1">
    <source>
        <dbReference type="EMBL" id="KAH7933989.1"/>
    </source>
</evidence>
<dbReference type="Proteomes" id="UP000821865">
    <property type="component" value="Chromosome 9"/>
</dbReference>
<reference evidence="1" key="1">
    <citation type="submission" date="2020-05" db="EMBL/GenBank/DDBJ databases">
        <title>Large-scale comparative analyses of tick genomes elucidate their genetic diversity and vector capacities.</title>
        <authorList>
            <person name="Jia N."/>
            <person name="Wang J."/>
            <person name="Shi W."/>
            <person name="Du L."/>
            <person name="Sun Y."/>
            <person name="Zhan W."/>
            <person name="Jiang J."/>
            <person name="Wang Q."/>
            <person name="Zhang B."/>
            <person name="Ji P."/>
            <person name="Sakyi L.B."/>
            <person name="Cui X."/>
            <person name="Yuan T."/>
            <person name="Jiang B."/>
            <person name="Yang W."/>
            <person name="Lam T.T.-Y."/>
            <person name="Chang Q."/>
            <person name="Ding S."/>
            <person name="Wang X."/>
            <person name="Zhu J."/>
            <person name="Ruan X."/>
            <person name="Zhao L."/>
            <person name="Wei J."/>
            <person name="Que T."/>
            <person name="Du C."/>
            <person name="Cheng J."/>
            <person name="Dai P."/>
            <person name="Han X."/>
            <person name="Huang E."/>
            <person name="Gao Y."/>
            <person name="Liu J."/>
            <person name="Shao H."/>
            <person name="Ye R."/>
            <person name="Li L."/>
            <person name="Wei W."/>
            <person name="Wang X."/>
            <person name="Wang C."/>
            <person name="Yang T."/>
            <person name="Huo Q."/>
            <person name="Li W."/>
            <person name="Guo W."/>
            <person name="Chen H."/>
            <person name="Zhou L."/>
            <person name="Ni X."/>
            <person name="Tian J."/>
            <person name="Zhou Y."/>
            <person name="Sheng Y."/>
            <person name="Liu T."/>
            <person name="Pan Y."/>
            <person name="Xia L."/>
            <person name="Li J."/>
            <person name="Zhao F."/>
            <person name="Cao W."/>
        </authorList>
    </citation>
    <scope>NUCLEOTIDE SEQUENCE</scope>
    <source>
        <strain evidence="1">Dsil-2018</strain>
    </source>
</reference>
<comment type="caution">
    <text evidence="1">The sequence shown here is derived from an EMBL/GenBank/DDBJ whole genome shotgun (WGS) entry which is preliminary data.</text>
</comment>
<dbReference type="EMBL" id="CM023478">
    <property type="protein sequence ID" value="KAH7933989.1"/>
    <property type="molecule type" value="Genomic_DNA"/>
</dbReference>
<gene>
    <name evidence="1" type="ORF">HPB49_020174</name>
</gene>
<proteinExistence type="predicted"/>
<name>A0ACB8C559_DERSI</name>